<dbReference type="PANTHER" id="PTHR31589">
    <property type="entry name" value="PROTEIN, PUTATIVE (DUF239)-RELATED-RELATED"/>
    <property type="match status" value="1"/>
</dbReference>
<accession>A0A835IH09</accession>
<protein>
    <recommendedName>
        <fullName evidence="2">Neprosin PEP catalytic domain-containing protein</fullName>
    </recommendedName>
</protein>
<sequence>MALKFWITLTLVALLICLSYHGIEGRTVSTREEDHELEEQLNILNKPAIKSFEDEIGDMFDCIDINKQPAFDHPLLKDHKIQMKPTMIPEGVVSQTSSQRKRLVIMPKGIDCPEGTVPIRRTQKEDLLRAKSFMESSSIHTLNNDSPGQYSATFQSSTGGETRYYGAQANMNVINPRVADDQASLALIWLRSATDDNVIQAGWAGAKPGCFNLHCSGFVRVDWKNSIDTVFDKTSVYDYQQLEMQLRVIQDQRKNWWVQIPDFNISFGYWPGSLFQGLADGASQVGFGGITRGSVDGINPVMGFGTFPPVNAKRCGYFRQMKIVNKDNQLTRLVGDWKENTDSPKCYGVKSYGYRKDNGDIIEYGGPGGRC</sequence>
<evidence type="ECO:0000259" key="2">
    <source>
        <dbReference type="PROSITE" id="PS52045"/>
    </source>
</evidence>
<feature type="chain" id="PRO_5032356190" description="Neprosin PEP catalytic domain-containing protein" evidence="1">
    <location>
        <begin position="26"/>
        <end position="371"/>
    </location>
</feature>
<dbReference type="AlphaFoldDB" id="A0A835IH09"/>
<reference evidence="3 4" key="1">
    <citation type="submission" date="2020-10" db="EMBL/GenBank/DDBJ databases">
        <title>The Coptis chinensis genome and diversification of protoberbering-type alkaloids.</title>
        <authorList>
            <person name="Wang B."/>
            <person name="Shu S."/>
            <person name="Song C."/>
            <person name="Liu Y."/>
        </authorList>
    </citation>
    <scope>NUCLEOTIDE SEQUENCE [LARGE SCALE GENOMIC DNA]</scope>
    <source>
        <strain evidence="3">HL-2020</strain>
        <tissue evidence="3">Leaf</tissue>
    </source>
</reference>
<keyword evidence="4" id="KW-1185">Reference proteome</keyword>
<dbReference type="Pfam" id="PF03080">
    <property type="entry name" value="Neprosin"/>
    <property type="match status" value="1"/>
</dbReference>
<dbReference type="InterPro" id="IPR004314">
    <property type="entry name" value="Neprosin"/>
</dbReference>
<dbReference type="PROSITE" id="PS52045">
    <property type="entry name" value="NEPROSIN_PEP_CD"/>
    <property type="match status" value="1"/>
</dbReference>
<feature type="domain" description="Neprosin PEP catalytic" evidence="2">
    <location>
        <begin position="144"/>
        <end position="371"/>
    </location>
</feature>
<dbReference type="InterPro" id="IPR053168">
    <property type="entry name" value="Glutamic_endopeptidase"/>
</dbReference>
<feature type="signal peptide" evidence="1">
    <location>
        <begin position="1"/>
        <end position="25"/>
    </location>
</feature>
<keyword evidence="1" id="KW-0732">Signal</keyword>
<dbReference type="InterPro" id="IPR025521">
    <property type="entry name" value="Neprosin_propep"/>
</dbReference>
<comment type="caution">
    <text evidence="3">The sequence shown here is derived from an EMBL/GenBank/DDBJ whole genome shotgun (WGS) entry which is preliminary data.</text>
</comment>
<proteinExistence type="predicted"/>
<gene>
    <name evidence="3" type="ORF">IFM89_032699</name>
</gene>
<organism evidence="3 4">
    <name type="scientific">Coptis chinensis</name>
    <dbReference type="NCBI Taxonomy" id="261450"/>
    <lineage>
        <taxon>Eukaryota</taxon>
        <taxon>Viridiplantae</taxon>
        <taxon>Streptophyta</taxon>
        <taxon>Embryophyta</taxon>
        <taxon>Tracheophyta</taxon>
        <taxon>Spermatophyta</taxon>
        <taxon>Magnoliopsida</taxon>
        <taxon>Ranunculales</taxon>
        <taxon>Ranunculaceae</taxon>
        <taxon>Coptidoideae</taxon>
        <taxon>Coptis</taxon>
    </lineage>
</organism>
<name>A0A835IH09_9MAGN</name>
<evidence type="ECO:0000313" key="3">
    <source>
        <dbReference type="EMBL" id="KAF9616849.1"/>
    </source>
</evidence>
<dbReference type="PANTHER" id="PTHR31589:SF110">
    <property type="entry name" value="PROTEIN, PUTATIVE (DUF239)-RELATED"/>
    <property type="match status" value="1"/>
</dbReference>
<dbReference type="Proteomes" id="UP000631114">
    <property type="component" value="Unassembled WGS sequence"/>
</dbReference>
<evidence type="ECO:0000313" key="4">
    <source>
        <dbReference type="Proteomes" id="UP000631114"/>
    </source>
</evidence>
<dbReference type="EMBL" id="JADFTS010000003">
    <property type="protein sequence ID" value="KAF9616849.1"/>
    <property type="molecule type" value="Genomic_DNA"/>
</dbReference>
<evidence type="ECO:0000256" key="1">
    <source>
        <dbReference type="SAM" id="SignalP"/>
    </source>
</evidence>
<dbReference type="OrthoDB" id="1858978at2759"/>
<dbReference type="Pfam" id="PF14365">
    <property type="entry name" value="Neprosin_AP"/>
    <property type="match status" value="1"/>
</dbReference>